<accession>A0ABQ6N9C2</accession>
<keyword evidence="3" id="KW-1185">Reference proteome</keyword>
<dbReference type="InterPro" id="IPR010721">
    <property type="entry name" value="UstE-like"/>
</dbReference>
<feature type="transmembrane region" description="Helical" evidence="1">
    <location>
        <begin position="199"/>
        <end position="218"/>
    </location>
</feature>
<sequence length="266" mass="30212">MVAFLLPMPIAAPIYKHVLSPLTNFIELGIPAMIPTPMLGKLCWTINFQKCFCWAWCLGLMHYYGTWDHAPSWMYLSMHGTYGMLWCLKELIFPDMSWQKPSSLLTHIIAMVVVLAPYYYFSWSINANRTPASFPLMAICNAVHCLGCVLMMAADSQKHYVLKAKKGLITDGWFAYCRNTNYLGEMMIYGSYAALSQDWISWAILVYVWGLAFGRNMMAKEERCMKKPGGPEYIARSGLILPDLYSWLTADSAPESTGVSTRSKKK</sequence>
<keyword evidence="1" id="KW-1133">Transmembrane helix</keyword>
<keyword evidence="1" id="KW-0812">Transmembrane</keyword>
<proteinExistence type="predicted"/>
<feature type="transmembrane region" description="Helical" evidence="1">
    <location>
        <begin position="104"/>
        <end position="121"/>
    </location>
</feature>
<evidence type="ECO:0000313" key="3">
    <source>
        <dbReference type="Proteomes" id="UP001165060"/>
    </source>
</evidence>
<evidence type="ECO:0008006" key="4">
    <source>
        <dbReference type="Google" id="ProtNLM"/>
    </source>
</evidence>
<reference evidence="2 3" key="1">
    <citation type="journal article" date="2023" name="Commun. Biol.">
        <title>Genome analysis of Parmales, the sister group of diatoms, reveals the evolutionary specialization of diatoms from phago-mixotrophs to photoautotrophs.</title>
        <authorList>
            <person name="Ban H."/>
            <person name="Sato S."/>
            <person name="Yoshikawa S."/>
            <person name="Yamada K."/>
            <person name="Nakamura Y."/>
            <person name="Ichinomiya M."/>
            <person name="Sato N."/>
            <person name="Blanc-Mathieu R."/>
            <person name="Endo H."/>
            <person name="Kuwata A."/>
            <person name="Ogata H."/>
        </authorList>
    </citation>
    <scope>NUCLEOTIDE SEQUENCE [LARGE SCALE GENOMIC DNA]</scope>
</reference>
<dbReference type="Proteomes" id="UP001165060">
    <property type="component" value="Unassembled WGS sequence"/>
</dbReference>
<comment type="caution">
    <text evidence="2">The sequence shown here is derived from an EMBL/GenBank/DDBJ whole genome shotgun (WGS) entry which is preliminary data.</text>
</comment>
<name>A0ABQ6N9C2_9STRA</name>
<evidence type="ECO:0000313" key="2">
    <source>
        <dbReference type="EMBL" id="GMI43857.1"/>
    </source>
</evidence>
<protein>
    <recommendedName>
        <fullName evidence="4">Steroid 5-alpha reductase C-terminal domain-containing protein</fullName>
    </recommendedName>
</protein>
<feature type="transmembrane region" description="Helical" evidence="1">
    <location>
        <begin position="133"/>
        <end position="153"/>
    </location>
</feature>
<dbReference type="Gene3D" id="1.20.120.1630">
    <property type="match status" value="1"/>
</dbReference>
<organism evidence="2 3">
    <name type="scientific">Tetraparma gracilis</name>
    <dbReference type="NCBI Taxonomy" id="2962635"/>
    <lineage>
        <taxon>Eukaryota</taxon>
        <taxon>Sar</taxon>
        <taxon>Stramenopiles</taxon>
        <taxon>Ochrophyta</taxon>
        <taxon>Bolidophyceae</taxon>
        <taxon>Parmales</taxon>
        <taxon>Triparmaceae</taxon>
        <taxon>Tetraparma</taxon>
    </lineage>
</organism>
<keyword evidence="1" id="KW-0472">Membrane</keyword>
<dbReference type="PROSITE" id="PS50244">
    <property type="entry name" value="S5A_REDUCTASE"/>
    <property type="match status" value="1"/>
</dbReference>
<gene>
    <name evidence="2" type="ORF">TeGR_g6820</name>
</gene>
<dbReference type="Pfam" id="PF06966">
    <property type="entry name" value="DUF1295"/>
    <property type="match status" value="1"/>
</dbReference>
<dbReference type="EMBL" id="BRYB01002369">
    <property type="protein sequence ID" value="GMI43857.1"/>
    <property type="molecule type" value="Genomic_DNA"/>
</dbReference>
<evidence type="ECO:0000256" key="1">
    <source>
        <dbReference type="SAM" id="Phobius"/>
    </source>
</evidence>